<accession>A0AAD5K4X8</accession>
<dbReference type="EMBL" id="JAIXMP010000023">
    <property type="protein sequence ID" value="KAI9255240.1"/>
    <property type="molecule type" value="Genomic_DNA"/>
</dbReference>
<dbReference type="Gene3D" id="3.80.10.10">
    <property type="entry name" value="Ribonuclease Inhibitor"/>
    <property type="match status" value="2"/>
</dbReference>
<evidence type="ECO:0000256" key="1">
    <source>
        <dbReference type="SAM" id="MobiDB-lite"/>
    </source>
</evidence>
<evidence type="ECO:0000313" key="3">
    <source>
        <dbReference type="EMBL" id="KAI9255240.1"/>
    </source>
</evidence>
<keyword evidence="4" id="KW-1185">Reference proteome</keyword>
<feature type="region of interest" description="Disordered" evidence="1">
    <location>
        <begin position="1"/>
        <end position="21"/>
    </location>
</feature>
<comment type="caution">
    <text evidence="3">The sequence shown here is derived from an EMBL/GenBank/DDBJ whole genome shotgun (WGS) entry which is preliminary data.</text>
</comment>
<gene>
    <name evidence="3" type="ORF">BDA99DRAFT_518284</name>
</gene>
<dbReference type="Pfam" id="PF12937">
    <property type="entry name" value="F-box-like"/>
    <property type="match status" value="1"/>
</dbReference>
<feature type="domain" description="F-box" evidence="2">
    <location>
        <begin position="24"/>
        <end position="56"/>
    </location>
</feature>
<dbReference type="InterPro" id="IPR036047">
    <property type="entry name" value="F-box-like_dom_sf"/>
</dbReference>
<dbReference type="PANTHER" id="PTHR31639:SF256">
    <property type="entry name" value="OS07G0242900 PROTEIN"/>
    <property type="match status" value="1"/>
</dbReference>
<dbReference type="SUPFAM" id="SSF81383">
    <property type="entry name" value="F-box domain"/>
    <property type="match status" value="1"/>
</dbReference>
<sequence length="735" mass="83957">MLNVETTITSTKEHVSSNNNNATSLPQDVLLNIDAYLWPEDRYACLFVCRQWYTSFLTKFYTNITIQTALQCEKLCNLLDMTIAPSQTKGQQQQQQSLGHAARELHLDLSAEDLEKLPSSRLTNQLPSLRSFTVSSFHHNNNNNKSPHSCKTNDEENYGVVTTAASMSSSSCGKIAPSRSIIGISIDTFWTLPSTTLTKLHFSIPRLQREATIRLLRKLPRLTSLYLNWINGSWLCSDMDAVHQYCPELRQIWIFAETFHTLSQVQEQRPRPNHPIDEDEEAESIFDTVDIMEHPEQVVDVLFPPPPHVLAVAKKLTHFHLSIYRGLPDHMSDWFVYAGRTYPNLKSFTLETRPKHLDRVGERAFEYDLLDMLMTYKWASRTWKQAEIPSFRYFVQRCPHVTAINLFQLYLNRQFLGSIFACGLPVKHFGSTRNIHSIWTAEDNWYFSESLVSLSLQACITPPATNATFMKFLGSLAHLKHLTLARYEHFALPSLLDACPGLETLVLEHLAITSPSRTTMTIGDNTNNIDDNINNLTFTQQLQQRQWGQWQSNFDDDSEEEDEAYISLKQLTIRQAVLKESFFDDIPSSVKSLTVEDSAIIGADIFRATIQMPSLDLDTLIINHLLFEAQNSMRKVVKQTGQQFSVIGVQCSSISNNRINSTTQWYDFRDTRKQLDERILGIRPMAPKDAEEMLEDDEGTTDEAIYGLEVSCRSIQKACINNLRLLDAAAQHKVL</sequence>
<organism evidence="3 4">
    <name type="scientific">Phascolomyces articulosus</name>
    <dbReference type="NCBI Taxonomy" id="60185"/>
    <lineage>
        <taxon>Eukaryota</taxon>
        <taxon>Fungi</taxon>
        <taxon>Fungi incertae sedis</taxon>
        <taxon>Mucoromycota</taxon>
        <taxon>Mucoromycotina</taxon>
        <taxon>Mucoromycetes</taxon>
        <taxon>Mucorales</taxon>
        <taxon>Lichtheimiaceae</taxon>
        <taxon>Phascolomyces</taxon>
    </lineage>
</organism>
<reference evidence="3" key="2">
    <citation type="submission" date="2023-02" db="EMBL/GenBank/DDBJ databases">
        <authorList>
            <consortium name="DOE Joint Genome Institute"/>
            <person name="Mondo S.J."/>
            <person name="Chang Y."/>
            <person name="Wang Y."/>
            <person name="Ahrendt S."/>
            <person name="Andreopoulos W."/>
            <person name="Barry K."/>
            <person name="Beard J."/>
            <person name="Benny G.L."/>
            <person name="Blankenship S."/>
            <person name="Bonito G."/>
            <person name="Cuomo C."/>
            <person name="Desiro A."/>
            <person name="Gervers K.A."/>
            <person name="Hundley H."/>
            <person name="Kuo A."/>
            <person name="LaButti K."/>
            <person name="Lang B.F."/>
            <person name="Lipzen A."/>
            <person name="O'Donnell K."/>
            <person name="Pangilinan J."/>
            <person name="Reynolds N."/>
            <person name="Sandor L."/>
            <person name="Smith M.W."/>
            <person name="Tsang A."/>
            <person name="Grigoriev I.V."/>
            <person name="Stajich J.E."/>
            <person name="Spatafora J.W."/>
        </authorList>
    </citation>
    <scope>NUCLEOTIDE SEQUENCE</scope>
    <source>
        <strain evidence="3">RSA 2281</strain>
    </source>
</reference>
<proteinExistence type="predicted"/>
<dbReference type="Proteomes" id="UP001209540">
    <property type="component" value="Unassembled WGS sequence"/>
</dbReference>
<dbReference type="PANTHER" id="PTHR31639">
    <property type="entry name" value="F-BOX PROTEIN-LIKE"/>
    <property type="match status" value="1"/>
</dbReference>
<dbReference type="SUPFAM" id="SSF52047">
    <property type="entry name" value="RNI-like"/>
    <property type="match status" value="2"/>
</dbReference>
<dbReference type="InterPro" id="IPR001810">
    <property type="entry name" value="F-box_dom"/>
</dbReference>
<evidence type="ECO:0000259" key="2">
    <source>
        <dbReference type="Pfam" id="PF12937"/>
    </source>
</evidence>
<dbReference type="InterPro" id="IPR032675">
    <property type="entry name" value="LRR_dom_sf"/>
</dbReference>
<dbReference type="Gene3D" id="1.20.1280.50">
    <property type="match status" value="1"/>
</dbReference>
<dbReference type="AlphaFoldDB" id="A0AAD5K4X8"/>
<name>A0AAD5K4X8_9FUNG</name>
<evidence type="ECO:0000313" key="4">
    <source>
        <dbReference type="Proteomes" id="UP001209540"/>
    </source>
</evidence>
<reference evidence="3" key="1">
    <citation type="journal article" date="2022" name="IScience">
        <title>Evolution of zygomycete secretomes and the origins of terrestrial fungal ecologies.</title>
        <authorList>
            <person name="Chang Y."/>
            <person name="Wang Y."/>
            <person name="Mondo S."/>
            <person name="Ahrendt S."/>
            <person name="Andreopoulos W."/>
            <person name="Barry K."/>
            <person name="Beard J."/>
            <person name="Benny G.L."/>
            <person name="Blankenship S."/>
            <person name="Bonito G."/>
            <person name="Cuomo C."/>
            <person name="Desiro A."/>
            <person name="Gervers K.A."/>
            <person name="Hundley H."/>
            <person name="Kuo A."/>
            <person name="LaButti K."/>
            <person name="Lang B.F."/>
            <person name="Lipzen A."/>
            <person name="O'Donnell K."/>
            <person name="Pangilinan J."/>
            <person name="Reynolds N."/>
            <person name="Sandor L."/>
            <person name="Smith M.E."/>
            <person name="Tsang A."/>
            <person name="Grigoriev I.V."/>
            <person name="Stajich J.E."/>
            <person name="Spatafora J.W."/>
        </authorList>
    </citation>
    <scope>NUCLEOTIDE SEQUENCE</scope>
    <source>
        <strain evidence="3">RSA 2281</strain>
    </source>
</reference>
<protein>
    <recommendedName>
        <fullName evidence="2">F-box domain-containing protein</fullName>
    </recommendedName>
</protein>